<organism evidence="2 3">
    <name type="scientific">Eleusine coracana subsp. coracana</name>
    <dbReference type="NCBI Taxonomy" id="191504"/>
    <lineage>
        <taxon>Eukaryota</taxon>
        <taxon>Viridiplantae</taxon>
        <taxon>Streptophyta</taxon>
        <taxon>Embryophyta</taxon>
        <taxon>Tracheophyta</taxon>
        <taxon>Spermatophyta</taxon>
        <taxon>Magnoliopsida</taxon>
        <taxon>Liliopsida</taxon>
        <taxon>Poales</taxon>
        <taxon>Poaceae</taxon>
        <taxon>PACMAD clade</taxon>
        <taxon>Chloridoideae</taxon>
        <taxon>Cynodonteae</taxon>
        <taxon>Eleusininae</taxon>
        <taxon>Eleusine</taxon>
    </lineage>
</organism>
<dbReference type="Proteomes" id="UP001054889">
    <property type="component" value="Unassembled WGS sequence"/>
</dbReference>
<reference evidence="2" key="1">
    <citation type="journal article" date="2018" name="DNA Res.">
        <title>Multiple hybrid de novo genome assembly of finger millet, an orphan allotetraploid crop.</title>
        <authorList>
            <person name="Hatakeyama M."/>
            <person name="Aluri S."/>
            <person name="Balachadran M.T."/>
            <person name="Sivarajan S.R."/>
            <person name="Patrignani A."/>
            <person name="Gruter S."/>
            <person name="Poveda L."/>
            <person name="Shimizu-Inatsugi R."/>
            <person name="Baeten J."/>
            <person name="Francoijs K.J."/>
            <person name="Nataraja K.N."/>
            <person name="Reddy Y.A.N."/>
            <person name="Phadnis S."/>
            <person name="Ravikumar R.L."/>
            <person name="Schlapbach R."/>
            <person name="Sreeman S.M."/>
            <person name="Shimizu K.K."/>
        </authorList>
    </citation>
    <scope>NUCLEOTIDE SEQUENCE</scope>
</reference>
<protein>
    <submittedName>
        <fullName evidence="2">Uncharacterized protein</fullName>
    </submittedName>
</protein>
<keyword evidence="3" id="KW-1185">Reference proteome</keyword>
<gene>
    <name evidence="2" type="primary">gb01879</name>
    <name evidence="2" type="ORF">PR202_gb01879</name>
</gene>
<accession>A0AAV5DYM8</accession>
<name>A0AAV5DYM8_ELECO</name>
<evidence type="ECO:0000313" key="3">
    <source>
        <dbReference type="Proteomes" id="UP001054889"/>
    </source>
</evidence>
<sequence length="156" mass="17179">MMELLLPDNVRLISWAEVEPPDQDQPLRRVGLRVERALERPQLQTRDERRAGAGVHEADLHEVLRHNDDGLQDHHGVGGRDVHHGPEVDSDVEVEDGWPAEAVVVAVHEDGTEEELVPGVGCREGVAVARAVGEAAHVEVEPFELRRDVLDGDVAV</sequence>
<feature type="compositionally biased region" description="Basic and acidic residues" evidence="1">
    <location>
        <begin position="68"/>
        <end position="87"/>
    </location>
</feature>
<dbReference type="AlphaFoldDB" id="A0AAV5DYM8"/>
<evidence type="ECO:0000313" key="2">
    <source>
        <dbReference type="EMBL" id="GJN14995.1"/>
    </source>
</evidence>
<proteinExistence type="predicted"/>
<dbReference type="EMBL" id="BQKI01000071">
    <property type="protein sequence ID" value="GJN14995.1"/>
    <property type="molecule type" value="Genomic_DNA"/>
</dbReference>
<evidence type="ECO:0000256" key="1">
    <source>
        <dbReference type="SAM" id="MobiDB-lite"/>
    </source>
</evidence>
<comment type="caution">
    <text evidence="2">The sequence shown here is derived from an EMBL/GenBank/DDBJ whole genome shotgun (WGS) entry which is preliminary data.</text>
</comment>
<feature type="region of interest" description="Disordered" evidence="1">
    <location>
        <begin position="68"/>
        <end position="92"/>
    </location>
</feature>
<reference evidence="2" key="2">
    <citation type="submission" date="2021-12" db="EMBL/GenBank/DDBJ databases">
        <title>Resequencing data analysis of finger millet.</title>
        <authorList>
            <person name="Hatakeyama M."/>
            <person name="Aluri S."/>
            <person name="Balachadran M.T."/>
            <person name="Sivarajan S.R."/>
            <person name="Poveda L."/>
            <person name="Shimizu-Inatsugi R."/>
            <person name="Schlapbach R."/>
            <person name="Sreeman S.M."/>
            <person name="Shimizu K.K."/>
        </authorList>
    </citation>
    <scope>NUCLEOTIDE SEQUENCE</scope>
</reference>